<dbReference type="Gene3D" id="1.10.1400.10">
    <property type="match status" value="1"/>
</dbReference>
<dbReference type="GO" id="GO:0017000">
    <property type="term" value="P:antibiotic biosynthetic process"/>
    <property type="evidence" value="ECO:0007669"/>
    <property type="project" value="InterPro"/>
</dbReference>
<evidence type="ECO:0000256" key="4">
    <source>
        <dbReference type="ARBA" id="ARBA00023145"/>
    </source>
</evidence>
<comment type="similarity">
    <text evidence="1">Belongs to the peptidase S45 family.</text>
</comment>
<dbReference type="InterPro" id="IPR002692">
    <property type="entry name" value="S45"/>
</dbReference>
<reference evidence="5 6" key="1">
    <citation type="submission" date="2018-02" db="EMBL/GenBank/DDBJ databases">
        <title>Genome sequencing of Solimonas sp. HR-BB.</title>
        <authorList>
            <person name="Lee Y."/>
            <person name="Jeon C.O."/>
        </authorList>
    </citation>
    <scope>NUCLEOTIDE SEQUENCE [LARGE SCALE GENOMIC DNA]</scope>
    <source>
        <strain evidence="5 6">HR-BB</strain>
    </source>
</reference>
<dbReference type="AlphaFoldDB" id="A0A2S5TC84"/>
<protein>
    <recommendedName>
        <fullName evidence="7">Penicillin acylase family protein</fullName>
    </recommendedName>
</protein>
<evidence type="ECO:0000313" key="5">
    <source>
        <dbReference type="EMBL" id="PPE72467.1"/>
    </source>
</evidence>
<dbReference type="InterPro" id="IPR043146">
    <property type="entry name" value="Penicillin_amidase_N_B-knob"/>
</dbReference>
<proteinExistence type="inferred from homology"/>
<organism evidence="5 6">
    <name type="scientific">Solimonas fluminis</name>
    <dbReference type="NCBI Taxonomy" id="2086571"/>
    <lineage>
        <taxon>Bacteria</taxon>
        <taxon>Pseudomonadati</taxon>
        <taxon>Pseudomonadota</taxon>
        <taxon>Gammaproteobacteria</taxon>
        <taxon>Nevskiales</taxon>
        <taxon>Nevskiaceae</taxon>
        <taxon>Solimonas</taxon>
    </lineage>
</organism>
<dbReference type="OrthoDB" id="9760084at2"/>
<gene>
    <name evidence="5" type="ORF">C3942_18150</name>
</gene>
<accession>A0A2S5TC84</accession>
<evidence type="ECO:0000256" key="3">
    <source>
        <dbReference type="ARBA" id="ARBA00022801"/>
    </source>
</evidence>
<dbReference type="InterPro" id="IPR043147">
    <property type="entry name" value="Penicillin_amidase_A-knob"/>
</dbReference>
<dbReference type="Gene3D" id="3.60.20.10">
    <property type="entry name" value="Glutamine Phosphoribosylpyrophosphate, subunit 1, domain 1"/>
    <property type="match status" value="1"/>
</dbReference>
<keyword evidence="3" id="KW-0378">Hydrolase</keyword>
<dbReference type="Gene3D" id="1.10.439.10">
    <property type="entry name" value="Penicillin Amidohydrolase, domain 1"/>
    <property type="match status" value="1"/>
</dbReference>
<dbReference type="InterPro" id="IPR029055">
    <property type="entry name" value="Ntn_hydrolases_N"/>
</dbReference>
<sequence length="945" mass="100953">MEETMKTPLLVAAAAVLLLAGCSRSDERSDGGGPATPPADLVLKAETALPPGQSGFVSLAGQLRGLLTGNPGDYGEHVDDQRLLYWSFDAKPGVLGTRPGTPLVPRQGVEIYRDAYGVPIVYAGNVRDGWYGVGYAVAQDRLFLMDAVRRMGVGNFSELTGCGSVPADIQQRTLTYTDAEYQAMFEAGSQDSKDAVLGYVDGANAWREQALANPALLPAEYALLTTLPAEFTVRDVLAAGVYITRFVASEGGNEFLNIRMLRQLEAEYGSRDEAYKAFQDMTWLEDPKAVTTVPRGSGTFSNQAEPAAGREAVFRQMADWALTLPETLWKGPGTGHAATPFPCALPLAPPSLPGGLGASGKVVYPKAGARPAKLTAAQKNKAAAARAVTRKVIASLQELRAHLHGGSMAYALAPSRTRDGGTLMVSGPQLGYTYPTLLVEFELHAGDYHSRGSSVPLLPAVGIGYSEHAAWGLTTGYSKTIDSFIETTCSTAQQAAGTCKADQYFHDGQWKDLSCRDETVRYRAAAQGIPAGPAILSAPARICRSVHGPIVARDDAAGLARSVQYAMAGREIETIEGVTQWSRARSFAEFKAATAKVTWNENVTVATRDGHIAYFHPGLFPRRHPDTDMRLPTPGTGAYDFGANLAFSELPQVVDPPQGYLANWNNKPAFGWLDGEGLGSTSRPGGAGQRVTSILELLATRSDWSYADLRGIDRHHGIRDHRAREYLPLLASFRSTAAAQLSDAQKAVLDQVLAWNGDAFGPTQDVESADARDGVPQTLFGEIVTGLRDELFGGLRDNILDTGVPDPDPNNPDAEAGLTVYGRVAGVGSHVFDQSVMDNLVLRVLKPESSGLALRRDYTGGRGRDAVMLAALDRAMAALAAQYNGGMPLAVADLPKCTRIHPRSEICSLSGVIGPGSDTIPGTSCVTMPYEDRGSWVHRVGYEKP</sequence>
<dbReference type="InterPro" id="IPR023343">
    <property type="entry name" value="Penicillin_amidase_dom1"/>
</dbReference>
<keyword evidence="6" id="KW-1185">Reference proteome</keyword>
<dbReference type="Proteomes" id="UP000238220">
    <property type="component" value="Unassembled WGS sequence"/>
</dbReference>
<evidence type="ECO:0000313" key="6">
    <source>
        <dbReference type="Proteomes" id="UP000238220"/>
    </source>
</evidence>
<dbReference type="Gene3D" id="1.10.287.150">
    <property type="match status" value="1"/>
</dbReference>
<dbReference type="PANTHER" id="PTHR34218:SF3">
    <property type="entry name" value="ACYL-HOMOSERINE LACTONE ACYLASE PVDQ"/>
    <property type="match status" value="1"/>
</dbReference>
<dbReference type="Pfam" id="PF01804">
    <property type="entry name" value="Penicil_amidase"/>
    <property type="match status" value="1"/>
</dbReference>
<name>A0A2S5TC84_9GAMM</name>
<dbReference type="Gene3D" id="2.30.120.10">
    <property type="match status" value="1"/>
</dbReference>
<keyword evidence="4" id="KW-0865">Zymogen</keyword>
<dbReference type="PANTHER" id="PTHR34218">
    <property type="entry name" value="PEPTIDASE S45 PENICILLIN AMIDASE"/>
    <property type="match status" value="1"/>
</dbReference>
<keyword evidence="2" id="KW-0732">Signal</keyword>
<evidence type="ECO:0000256" key="1">
    <source>
        <dbReference type="ARBA" id="ARBA00006586"/>
    </source>
</evidence>
<dbReference type="EMBL" id="PSNW01000012">
    <property type="protein sequence ID" value="PPE72467.1"/>
    <property type="molecule type" value="Genomic_DNA"/>
</dbReference>
<dbReference type="GO" id="GO:0016811">
    <property type="term" value="F:hydrolase activity, acting on carbon-nitrogen (but not peptide) bonds, in linear amides"/>
    <property type="evidence" value="ECO:0007669"/>
    <property type="project" value="InterPro"/>
</dbReference>
<dbReference type="PROSITE" id="PS51257">
    <property type="entry name" value="PROKAR_LIPOPROTEIN"/>
    <property type="match status" value="1"/>
</dbReference>
<comment type="caution">
    <text evidence="5">The sequence shown here is derived from an EMBL/GenBank/DDBJ whole genome shotgun (WGS) entry which is preliminary data.</text>
</comment>
<evidence type="ECO:0008006" key="7">
    <source>
        <dbReference type="Google" id="ProtNLM"/>
    </source>
</evidence>
<evidence type="ECO:0000256" key="2">
    <source>
        <dbReference type="ARBA" id="ARBA00022729"/>
    </source>
</evidence>
<dbReference type="SUPFAM" id="SSF56235">
    <property type="entry name" value="N-terminal nucleophile aminohydrolases (Ntn hydrolases)"/>
    <property type="match status" value="1"/>
</dbReference>